<feature type="signal peptide" evidence="1">
    <location>
        <begin position="1"/>
        <end position="20"/>
    </location>
</feature>
<sequence>MMHRIAIAFLMAIVSFNSTAREISGYVQDEKSNEPIPFSNVWIKGTYTGTMTDVEGYFELSLADTDTLCVSSVGYQRVEIPAKQITDSPLVIYLVEQVQELGEVTVKPEISLAKVLFKKIQEHKKENREQVYRIRNYNTLESKTVYLAVDSTSRIIRSFGNLNDVTVKMDNQTLRFSPVYLSEQARVISNDSVVEVYDKNEGIFPRIKQTLESVVLNNVVVDMDFYKDQINIMDRGFISPLNNSALSHYNLYLNDSTFTGSSKYYHFSFAPKNKYDPLFTGHFTIEDESFALTAIDVYIGRSANLNFVNGFKGHVKYEKLPDGGWFYLVQNTEVNLSLTLNKDSVSTYSSQRVNNVSTGNRLIRKHVQYSTSERLGKVKGSEWKHQPEFAFDPELPNAYSRVDNLREHEVVKGIDKVGGMVLTSYFNVGKIDIGPVFDIYSTNTIEGQRISIPLRTSEQMFKRFSAGGFLGYGTRNREFKFGANLVVQPQPTDRFIFRFNYSNDYNLVSQDKFLRFIKNNPNNKGTGNFIALFTSWEENPYLKEEELFEFRMEYNARNDVHFEMAPYLLSSTSTPGVRFIRNTTEYNTYKNYGVLMDLRLAFGQPYDKFYFDRIYYVSNTPVVHLSIDMGQTLLPGQKMNDAGLYAQFHGSVQGRLTKGQVFMN</sequence>
<dbReference type="GO" id="GO:0004180">
    <property type="term" value="F:carboxypeptidase activity"/>
    <property type="evidence" value="ECO:0007669"/>
    <property type="project" value="UniProtKB-KW"/>
</dbReference>
<reference evidence="2" key="1">
    <citation type="journal article" date="2020" name="mSystems">
        <title>Genome- and Community-Level Interaction Insights into Carbon Utilization and Element Cycling Functions of Hydrothermarchaeota in Hydrothermal Sediment.</title>
        <authorList>
            <person name="Zhou Z."/>
            <person name="Liu Y."/>
            <person name="Xu W."/>
            <person name="Pan J."/>
            <person name="Luo Z.H."/>
            <person name="Li M."/>
        </authorList>
    </citation>
    <scope>NUCLEOTIDE SEQUENCE [LARGE SCALE GENOMIC DNA]</scope>
    <source>
        <strain evidence="2">SpSt-1217</strain>
    </source>
</reference>
<dbReference type="Proteomes" id="UP000886047">
    <property type="component" value="Unassembled WGS sequence"/>
</dbReference>
<keyword evidence="1" id="KW-0732">Signal</keyword>
<evidence type="ECO:0000256" key="1">
    <source>
        <dbReference type="SAM" id="SignalP"/>
    </source>
</evidence>
<dbReference type="SUPFAM" id="SSF49464">
    <property type="entry name" value="Carboxypeptidase regulatory domain-like"/>
    <property type="match status" value="1"/>
</dbReference>
<name>A0A831LPT0_9BACT</name>
<dbReference type="Gene3D" id="2.60.40.1120">
    <property type="entry name" value="Carboxypeptidase-like, regulatory domain"/>
    <property type="match status" value="1"/>
</dbReference>
<protein>
    <submittedName>
        <fullName evidence="2">Carboxypeptidase-like regulatory domain-containing protein</fullName>
    </submittedName>
</protein>
<proteinExistence type="predicted"/>
<dbReference type="EMBL" id="DSDK01000368">
    <property type="protein sequence ID" value="HDR51303.1"/>
    <property type="molecule type" value="Genomic_DNA"/>
</dbReference>
<accession>A0A831LPT0</accession>
<dbReference type="Pfam" id="PF13715">
    <property type="entry name" value="CarbopepD_reg_2"/>
    <property type="match status" value="1"/>
</dbReference>
<dbReference type="InterPro" id="IPR043741">
    <property type="entry name" value="DUF5686"/>
</dbReference>
<feature type="chain" id="PRO_5032909591" evidence="1">
    <location>
        <begin position="21"/>
        <end position="664"/>
    </location>
</feature>
<comment type="caution">
    <text evidence="2">The sequence shown here is derived from an EMBL/GenBank/DDBJ whole genome shotgun (WGS) entry which is preliminary data.</text>
</comment>
<dbReference type="AlphaFoldDB" id="A0A831LPT0"/>
<evidence type="ECO:0000313" key="2">
    <source>
        <dbReference type="EMBL" id="HDR51303.1"/>
    </source>
</evidence>
<keyword evidence="2" id="KW-0645">Protease</keyword>
<feature type="non-terminal residue" evidence="2">
    <location>
        <position position="664"/>
    </location>
</feature>
<keyword evidence="2" id="KW-0121">Carboxypeptidase</keyword>
<organism evidence="2">
    <name type="scientific">Mariniphaga anaerophila</name>
    <dbReference type="NCBI Taxonomy" id="1484053"/>
    <lineage>
        <taxon>Bacteria</taxon>
        <taxon>Pseudomonadati</taxon>
        <taxon>Bacteroidota</taxon>
        <taxon>Bacteroidia</taxon>
        <taxon>Marinilabiliales</taxon>
        <taxon>Prolixibacteraceae</taxon>
        <taxon>Mariniphaga</taxon>
    </lineage>
</organism>
<dbReference type="Pfam" id="PF18939">
    <property type="entry name" value="DUF5686"/>
    <property type="match status" value="1"/>
</dbReference>
<keyword evidence="2" id="KW-0378">Hydrolase</keyword>
<gene>
    <name evidence="2" type="ORF">ENN90_06745</name>
</gene>
<dbReference type="InterPro" id="IPR008969">
    <property type="entry name" value="CarboxyPept-like_regulatory"/>
</dbReference>